<name>A0A9N9I9B5_9GLOM</name>
<protein>
    <submittedName>
        <fullName evidence="2">6890_t:CDS:1</fullName>
    </submittedName>
</protein>
<sequence>VDRYKKQTGLKEDSAKSQTDKLQVQAEEQTKRQKASTAKALYRAVEPRMIHTKNGKKRKRSNKKKTQGQQQLDPNSTQKMEVNDLDSLKVPEKNVTSLSQDNLENSKIEEVELTSDHDNKTIDPEEEIGNKSKKQKLDDSIVSDYSNKVPQIETYDTATDINYNFESLEISEPTRKAIKEDDTTGRDVLGTAKTGSGNIWSFACTAMSSLSNIWYSDTRQAEVQKLNKGINLLIAMPGPSLEYQGIYIQKPPVKANISREGLSG</sequence>
<keyword evidence="3" id="KW-1185">Reference proteome</keyword>
<dbReference type="EMBL" id="CAJVPV010024791">
    <property type="protein sequence ID" value="CAG8727279.1"/>
    <property type="molecule type" value="Genomic_DNA"/>
</dbReference>
<feature type="non-terminal residue" evidence="2">
    <location>
        <position position="264"/>
    </location>
</feature>
<dbReference type="Proteomes" id="UP000789342">
    <property type="component" value="Unassembled WGS sequence"/>
</dbReference>
<accession>A0A9N9I9B5</accession>
<feature type="compositionally biased region" description="Basic residues" evidence="1">
    <location>
        <begin position="50"/>
        <end position="66"/>
    </location>
</feature>
<evidence type="ECO:0000313" key="3">
    <source>
        <dbReference type="Proteomes" id="UP000789342"/>
    </source>
</evidence>
<feature type="compositionally biased region" description="Polar residues" evidence="1">
    <location>
        <begin position="94"/>
        <end position="103"/>
    </location>
</feature>
<organism evidence="2 3">
    <name type="scientific">Acaulospora morrowiae</name>
    <dbReference type="NCBI Taxonomy" id="94023"/>
    <lineage>
        <taxon>Eukaryota</taxon>
        <taxon>Fungi</taxon>
        <taxon>Fungi incertae sedis</taxon>
        <taxon>Mucoromycota</taxon>
        <taxon>Glomeromycotina</taxon>
        <taxon>Glomeromycetes</taxon>
        <taxon>Diversisporales</taxon>
        <taxon>Acaulosporaceae</taxon>
        <taxon>Acaulospora</taxon>
    </lineage>
</organism>
<reference evidence="2" key="1">
    <citation type="submission" date="2021-06" db="EMBL/GenBank/DDBJ databases">
        <authorList>
            <person name="Kallberg Y."/>
            <person name="Tangrot J."/>
            <person name="Rosling A."/>
        </authorList>
    </citation>
    <scope>NUCLEOTIDE SEQUENCE</scope>
    <source>
        <strain evidence="2">CL551</strain>
    </source>
</reference>
<dbReference type="AlphaFoldDB" id="A0A9N9I9B5"/>
<proteinExistence type="predicted"/>
<comment type="caution">
    <text evidence="2">The sequence shown here is derived from an EMBL/GenBank/DDBJ whole genome shotgun (WGS) entry which is preliminary data.</text>
</comment>
<feature type="non-terminal residue" evidence="2">
    <location>
        <position position="1"/>
    </location>
</feature>
<evidence type="ECO:0000256" key="1">
    <source>
        <dbReference type="SAM" id="MobiDB-lite"/>
    </source>
</evidence>
<feature type="compositionally biased region" description="Basic and acidic residues" evidence="1">
    <location>
        <begin position="1"/>
        <end position="19"/>
    </location>
</feature>
<evidence type="ECO:0000313" key="2">
    <source>
        <dbReference type="EMBL" id="CAG8727279.1"/>
    </source>
</evidence>
<feature type="compositionally biased region" description="Polar residues" evidence="1">
    <location>
        <begin position="67"/>
        <end position="80"/>
    </location>
</feature>
<feature type="region of interest" description="Disordered" evidence="1">
    <location>
        <begin position="1"/>
        <end position="137"/>
    </location>
</feature>
<feature type="compositionally biased region" description="Basic and acidic residues" evidence="1">
    <location>
        <begin position="104"/>
        <end position="123"/>
    </location>
</feature>
<gene>
    <name evidence="2" type="ORF">AMORRO_LOCUS13744</name>
</gene>